<keyword evidence="6" id="KW-0378">Hydrolase</keyword>
<feature type="domain" description="DDE Tnp4" evidence="4">
    <location>
        <begin position="84"/>
        <end position="230"/>
    </location>
</feature>
<dbReference type="Proteomes" id="UP000198953">
    <property type="component" value="Unassembled WGS sequence"/>
</dbReference>
<evidence type="ECO:0000313" key="7">
    <source>
        <dbReference type="Proteomes" id="UP000198953"/>
    </source>
</evidence>
<dbReference type="Pfam" id="PF13613">
    <property type="entry name" value="HTH_Tnp_4"/>
    <property type="match status" value="1"/>
</dbReference>
<keyword evidence="2" id="KW-0479">Metal-binding</keyword>
<sequence length="236" mass="26186">MIRRHRKAIKSAWRLLNPGQQALLVLVHLRKGETFTELGAGFGVSTATAWRYVEETVMLLSARSPKLGQALREARRDGLHYLVLDGTLIRTDRIAADRPYFSGKHRVHGMNVQVIASPDGAILWTSGALPGRTHDLSAARIWGVLRELEPAGIIVLADKGYQGAGGPVITPYKGRDKPASQKQANRSHARLRRPGERANAQLKTWRILRKLRCCPRKTGHLCKAIALLQNYEVAQG</sequence>
<comment type="cofactor">
    <cofactor evidence="1">
        <name>a divalent metal cation</name>
        <dbReference type="ChEBI" id="CHEBI:60240"/>
    </cofactor>
</comment>
<evidence type="ECO:0000259" key="5">
    <source>
        <dbReference type="Pfam" id="PF13613"/>
    </source>
</evidence>
<dbReference type="Pfam" id="PF13359">
    <property type="entry name" value="DDE_Tnp_4"/>
    <property type="match status" value="1"/>
</dbReference>
<evidence type="ECO:0000259" key="4">
    <source>
        <dbReference type="Pfam" id="PF13359"/>
    </source>
</evidence>
<dbReference type="EMBL" id="FOBF01000001">
    <property type="protein sequence ID" value="SEK30209.1"/>
    <property type="molecule type" value="Genomic_DNA"/>
</dbReference>
<proteinExistence type="predicted"/>
<feature type="region of interest" description="Disordered" evidence="3">
    <location>
        <begin position="167"/>
        <end position="196"/>
    </location>
</feature>
<keyword evidence="6" id="KW-0255">Endonuclease</keyword>
<protein>
    <submittedName>
        <fullName evidence="6">Helix-turn-helix of DDE superfamily endonuclease</fullName>
    </submittedName>
</protein>
<keyword evidence="7" id="KW-1185">Reference proteome</keyword>
<feature type="domain" description="Transposase Helix-turn-helix" evidence="5">
    <location>
        <begin position="14"/>
        <end position="64"/>
    </location>
</feature>
<evidence type="ECO:0000313" key="6">
    <source>
        <dbReference type="EMBL" id="SEK30209.1"/>
    </source>
</evidence>
<dbReference type="AlphaFoldDB" id="A0A1H7FW87"/>
<reference evidence="6 7" key="1">
    <citation type="submission" date="2016-10" db="EMBL/GenBank/DDBJ databases">
        <authorList>
            <person name="de Groot N.N."/>
        </authorList>
    </citation>
    <scope>NUCLEOTIDE SEQUENCE [LARGE SCALE GENOMIC DNA]</scope>
    <source>
        <strain evidence="6 7">DSM 43357</strain>
    </source>
</reference>
<evidence type="ECO:0000256" key="2">
    <source>
        <dbReference type="ARBA" id="ARBA00022723"/>
    </source>
</evidence>
<dbReference type="STRING" id="46177.SAMN05660976_00209"/>
<evidence type="ECO:0000256" key="1">
    <source>
        <dbReference type="ARBA" id="ARBA00001968"/>
    </source>
</evidence>
<dbReference type="GO" id="GO:0046872">
    <property type="term" value="F:metal ion binding"/>
    <property type="evidence" value="ECO:0007669"/>
    <property type="project" value="UniProtKB-KW"/>
</dbReference>
<gene>
    <name evidence="6" type="ORF">SAMN05660976_00209</name>
</gene>
<name>A0A1H7FW87_9ACTN</name>
<dbReference type="GO" id="GO:0004519">
    <property type="term" value="F:endonuclease activity"/>
    <property type="evidence" value="ECO:0007669"/>
    <property type="project" value="UniProtKB-KW"/>
</dbReference>
<organism evidence="6 7">
    <name type="scientific">Nonomuraea pusilla</name>
    <dbReference type="NCBI Taxonomy" id="46177"/>
    <lineage>
        <taxon>Bacteria</taxon>
        <taxon>Bacillati</taxon>
        <taxon>Actinomycetota</taxon>
        <taxon>Actinomycetes</taxon>
        <taxon>Streptosporangiales</taxon>
        <taxon>Streptosporangiaceae</taxon>
        <taxon>Nonomuraea</taxon>
    </lineage>
</organism>
<dbReference type="InterPro" id="IPR027805">
    <property type="entry name" value="Transposase_HTH_dom"/>
</dbReference>
<dbReference type="InterPro" id="IPR027806">
    <property type="entry name" value="HARBI1_dom"/>
</dbReference>
<accession>A0A1H7FW87</accession>
<evidence type="ECO:0000256" key="3">
    <source>
        <dbReference type="SAM" id="MobiDB-lite"/>
    </source>
</evidence>
<keyword evidence="6" id="KW-0540">Nuclease</keyword>